<dbReference type="AlphaFoldDB" id="A0AAF0JAC1"/>
<evidence type="ECO:0000256" key="4">
    <source>
        <dbReference type="ARBA" id="ARBA00022989"/>
    </source>
</evidence>
<gene>
    <name evidence="9" type="ORF">MJAP1_002076</name>
</gene>
<evidence type="ECO:0000313" key="9">
    <source>
        <dbReference type="EMBL" id="WFD39105.1"/>
    </source>
</evidence>
<dbReference type="RefSeq" id="XP_060122002.1">
    <property type="nucleotide sequence ID" value="XM_060266019.1"/>
</dbReference>
<accession>A0AAF0JAC1</accession>
<dbReference type="GO" id="GO:0005743">
    <property type="term" value="C:mitochondrial inner membrane"/>
    <property type="evidence" value="ECO:0007669"/>
    <property type="project" value="UniProtKB-SubCell"/>
</dbReference>
<evidence type="ECO:0000256" key="6">
    <source>
        <dbReference type="ARBA" id="ARBA00023136"/>
    </source>
</evidence>
<evidence type="ECO:0000256" key="5">
    <source>
        <dbReference type="ARBA" id="ARBA00023128"/>
    </source>
</evidence>
<proteinExistence type="predicted"/>
<dbReference type="GO" id="GO:0043022">
    <property type="term" value="F:ribosome binding"/>
    <property type="evidence" value="ECO:0007669"/>
    <property type="project" value="InterPro"/>
</dbReference>
<keyword evidence="10" id="KW-1185">Reference proteome</keyword>
<dbReference type="PANTHER" id="PTHR14009:SF1">
    <property type="entry name" value="MITOCHONDRIAL PROTON_CALCIUM EXCHANGER PROTEIN"/>
    <property type="match status" value="1"/>
</dbReference>
<keyword evidence="6" id="KW-0472">Membrane</keyword>
<feature type="region of interest" description="Disordered" evidence="7">
    <location>
        <begin position="61"/>
        <end position="81"/>
    </location>
</feature>
<keyword evidence="2" id="KW-0812">Transmembrane</keyword>
<dbReference type="InterPro" id="IPR033122">
    <property type="entry name" value="LETM1-like_RBD"/>
</dbReference>
<keyword evidence="3" id="KW-0999">Mitochondrion inner membrane</keyword>
<dbReference type="InterPro" id="IPR044202">
    <property type="entry name" value="LETM1/MDM38-like"/>
</dbReference>
<dbReference type="Pfam" id="PF07766">
    <property type="entry name" value="LETM1_RBD"/>
    <property type="match status" value="1"/>
</dbReference>
<dbReference type="Proteomes" id="UP001217754">
    <property type="component" value="Chromosome 3"/>
</dbReference>
<dbReference type="CDD" id="cd00945">
    <property type="entry name" value="Aldolase_Class_I"/>
    <property type="match status" value="1"/>
</dbReference>
<reference evidence="9" key="1">
    <citation type="submission" date="2023-03" db="EMBL/GenBank/DDBJ databases">
        <title>Mating type loci evolution in Malassezia.</title>
        <authorList>
            <person name="Coelho M.A."/>
        </authorList>
    </citation>
    <scope>NUCLEOTIDE SEQUENCE</scope>
    <source>
        <strain evidence="9">CBS 9431</strain>
    </source>
</reference>
<organism evidence="9 10">
    <name type="scientific">Malassezia japonica</name>
    <dbReference type="NCBI Taxonomy" id="223818"/>
    <lineage>
        <taxon>Eukaryota</taxon>
        <taxon>Fungi</taxon>
        <taxon>Dikarya</taxon>
        <taxon>Basidiomycota</taxon>
        <taxon>Ustilaginomycotina</taxon>
        <taxon>Malasseziomycetes</taxon>
        <taxon>Malasseziales</taxon>
        <taxon>Malasseziaceae</taxon>
        <taxon>Malassezia</taxon>
    </lineage>
</organism>
<evidence type="ECO:0000313" key="10">
    <source>
        <dbReference type="Proteomes" id="UP001217754"/>
    </source>
</evidence>
<comment type="subcellular location">
    <subcellularLocation>
        <location evidence="1">Mitochondrion inner membrane</location>
        <topology evidence="1">Single-pass membrane protein</topology>
    </subcellularLocation>
</comment>
<feature type="domain" description="Letm1 RBD" evidence="8">
    <location>
        <begin position="223"/>
        <end position="324"/>
    </location>
</feature>
<keyword evidence="4" id="KW-1133">Transmembrane helix</keyword>
<sequence length="379" mass="43256">MGSRVCAEALALRIRHTAFAPVRYAPIAVRPALCTHILRPAHVTGLGLHAPVHRLHTTPLRCEEQRPEGKEVKPADEAKKSPTIRERISNMWSTIKYLFRFYLNGVKQIWRNRELVKEVKKDLAATGRDMTYEEGILIRTHASDMYKLPLFLLILVTVEELLPLMVIYTPFLLPSTCILPSQRLKIRKRFEVQREACIKELRAMIAAQPQLEPPYDEQLAGKTLSLLPPEGVKKLINVYNLSSWGGTTLMRSRLVQHMKRLREDDVRLATSSLLNEPKEESIELLADACTERGVRAVNVNLDEMVQNLRRWLESTQVEVQVPDLELALTPARILELGASETDLVEEIKKDEEQSVAEQTNTVVKEVVEQEKRNEGEKKP</sequence>
<protein>
    <recommendedName>
        <fullName evidence="8">Letm1 RBD domain-containing protein</fullName>
    </recommendedName>
</protein>
<evidence type="ECO:0000256" key="2">
    <source>
        <dbReference type="ARBA" id="ARBA00022692"/>
    </source>
</evidence>
<dbReference type="PANTHER" id="PTHR14009">
    <property type="entry name" value="LEUCINE ZIPPER-EF-HAND CONTAINING TRANSMEMBRANE PROTEIN"/>
    <property type="match status" value="1"/>
</dbReference>
<dbReference type="GeneID" id="85225725"/>
<evidence type="ECO:0000259" key="8">
    <source>
        <dbReference type="Pfam" id="PF07766"/>
    </source>
</evidence>
<evidence type="ECO:0000256" key="7">
    <source>
        <dbReference type="SAM" id="MobiDB-lite"/>
    </source>
</evidence>
<name>A0AAF0JAC1_9BASI</name>
<dbReference type="GO" id="GO:0030003">
    <property type="term" value="P:intracellular monoatomic cation homeostasis"/>
    <property type="evidence" value="ECO:0007669"/>
    <property type="project" value="TreeGrafter"/>
</dbReference>
<evidence type="ECO:0000256" key="1">
    <source>
        <dbReference type="ARBA" id="ARBA00004434"/>
    </source>
</evidence>
<keyword evidence="5" id="KW-0496">Mitochondrion</keyword>
<evidence type="ECO:0000256" key="3">
    <source>
        <dbReference type="ARBA" id="ARBA00022792"/>
    </source>
</evidence>
<dbReference type="EMBL" id="CP119960">
    <property type="protein sequence ID" value="WFD39105.1"/>
    <property type="molecule type" value="Genomic_DNA"/>
</dbReference>